<evidence type="ECO:0000259" key="1">
    <source>
        <dbReference type="PROSITE" id="PS51340"/>
    </source>
</evidence>
<evidence type="ECO:0000313" key="2">
    <source>
        <dbReference type="EMBL" id="JAC63085.1"/>
    </source>
</evidence>
<dbReference type="PANTHER" id="PTHR14237:SF19">
    <property type="entry name" value="MITOCHONDRIAL AMIDOXIME REDUCING COMPONENT 1"/>
    <property type="match status" value="1"/>
</dbReference>
<dbReference type="EMBL" id="GBEZ01023838">
    <property type="protein sequence ID" value="JAC63085.1"/>
    <property type="molecule type" value="Transcribed_RNA"/>
</dbReference>
<dbReference type="PROSITE" id="PS51340">
    <property type="entry name" value="MOSC"/>
    <property type="match status" value="1"/>
</dbReference>
<dbReference type="AlphaFoldDB" id="A0A061QXB8"/>
<accession>A0A061QXB8</accession>
<name>A0A061QXB8_9CHLO</name>
<dbReference type="SUPFAM" id="SSF50800">
    <property type="entry name" value="PK beta-barrel domain-like"/>
    <property type="match status" value="1"/>
</dbReference>
<feature type="domain" description="MOSC" evidence="1">
    <location>
        <begin position="70"/>
        <end position="222"/>
    </location>
</feature>
<gene>
    <name evidence="2" type="ORF">TSPGSL018_21551</name>
</gene>
<sequence>MDPLQVPLEREGEALGAGKMRDVRVWEWRGPATDEGDAAAEWLSAVLGQRCRLVRHAGQEASSLDDPTRRRLDPHWVDPALRQETAFADAFPFLLASAESLADLNRRLEKDLPMDRFRPNIVVEGLSEPWEEDKWAAVEVIGAKGPVSFKSVKPCARCQVTTVDQQTAVVGREPLPTLSRFRGKTLGWNEVDKTLSGCFFGWNLITDGIGTTISVGDTLTPSQWRDPRTLKPVTGN</sequence>
<dbReference type="GO" id="GO:0030170">
    <property type="term" value="F:pyridoxal phosphate binding"/>
    <property type="evidence" value="ECO:0007669"/>
    <property type="project" value="InterPro"/>
</dbReference>
<protein>
    <submittedName>
        <fullName evidence="2">Mosc domain-containing protein</fullName>
    </submittedName>
</protein>
<dbReference type="PANTHER" id="PTHR14237">
    <property type="entry name" value="MOLYBDOPTERIN COFACTOR SULFURASE MOSC"/>
    <property type="match status" value="1"/>
</dbReference>
<dbReference type="GO" id="GO:0030151">
    <property type="term" value="F:molybdenum ion binding"/>
    <property type="evidence" value="ECO:0007669"/>
    <property type="project" value="InterPro"/>
</dbReference>
<reference evidence="2" key="1">
    <citation type="submission" date="2014-05" db="EMBL/GenBank/DDBJ databases">
        <title>The transcriptome of the halophilic microalga Tetraselmis sp. GSL018 isolated from the Great Salt Lake, Utah.</title>
        <authorList>
            <person name="Jinkerson R.E."/>
            <person name="D'Adamo S."/>
            <person name="Posewitz M.C."/>
        </authorList>
    </citation>
    <scope>NUCLEOTIDE SEQUENCE</scope>
    <source>
        <strain evidence="2">GSL018</strain>
    </source>
</reference>
<dbReference type="InterPro" id="IPR005302">
    <property type="entry name" value="MoCF_Sase_C"/>
</dbReference>
<dbReference type="GO" id="GO:0003824">
    <property type="term" value="F:catalytic activity"/>
    <property type="evidence" value="ECO:0007669"/>
    <property type="project" value="InterPro"/>
</dbReference>
<dbReference type="SUPFAM" id="SSF141673">
    <property type="entry name" value="MOSC N-terminal domain-like"/>
    <property type="match status" value="1"/>
</dbReference>
<proteinExistence type="predicted"/>
<dbReference type="InterPro" id="IPR011037">
    <property type="entry name" value="Pyrv_Knase-like_insert_dom_sf"/>
</dbReference>
<organism evidence="2">
    <name type="scientific">Tetraselmis sp. GSL018</name>
    <dbReference type="NCBI Taxonomy" id="582737"/>
    <lineage>
        <taxon>Eukaryota</taxon>
        <taxon>Viridiplantae</taxon>
        <taxon>Chlorophyta</taxon>
        <taxon>core chlorophytes</taxon>
        <taxon>Chlorodendrophyceae</taxon>
        <taxon>Chlorodendrales</taxon>
        <taxon>Chlorodendraceae</taxon>
        <taxon>Tetraselmis</taxon>
    </lineage>
</organism>
<dbReference type="Pfam" id="PF03473">
    <property type="entry name" value="MOSC"/>
    <property type="match status" value="1"/>
</dbReference>